<gene>
    <name evidence="2" type="ORF">SAMN06296427_10284</name>
</gene>
<dbReference type="AlphaFoldDB" id="A0A1W1Z0X1"/>
<accession>A0A1W1Z0X1</accession>
<feature type="transmembrane region" description="Helical" evidence="1">
    <location>
        <begin position="114"/>
        <end position="136"/>
    </location>
</feature>
<protein>
    <submittedName>
        <fullName evidence="2">Uncharacterized protein</fullName>
    </submittedName>
</protein>
<feature type="transmembrane region" description="Helical" evidence="1">
    <location>
        <begin position="142"/>
        <end position="163"/>
    </location>
</feature>
<dbReference type="STRING" id="1434700.SAMN06296427_10284"/>
<name>A0A1W1Z0X1_9FLAO</name>
<evidence type="ECO:0000256" key="1">
    <source>
        <dbReference type="SAM" id="Phobius"/>
    </source>
</evidence>
<feature type="transmembrane region" description="Helical" evidence="1">
    <location>
        <begin position="87"/>
        <end position="107"/>
    </location>
</feature>
<keyword evidence="3" id="KW-1185">Reference proteome</keyword>
<reference evidence="2 3" key="1">
    <citation type="submission" date="2017-04" db="EMBL/GenBank/DDBJ databases">
        <authorList>
            <person name="Afonso C.L."/>
            <person name="Miller P.J."/>
            <person name="Scott M.A."/>
            <person name="Spackman E."/>
            <person name="Goraichik I."/>
            <person name="Dimitrov K.M."/>
            <person name="Suarez D.L."/>
            <person name="Swayne D.E."/>
        </authorList>
    </citation>
    <scope>NUCLEOTIDE SEQUENCE [LARGE SCALE GENOMIC DNA]</scope>
    <source>
        <strain evidence="2 3">CGMCC 1.12708</strain>
    </source>
</reference>
<evidence type="ECO:0000313" key="3">
    <source>
        <dbReference type="Proteomes" id="UP000192393"/>
    </source>
</evidence>
<proteinExistence type="predicted"/>
<evidence type="ECO:0000313" key="2">
    <source>
        <dbReference type="EMBL" id="SMC41962.1"/>
    </source>
</evidence>
<dbReference type="EMBL" id="FWXS01000002">
    <property type="protein sequence ID" value="SMC41962.1"/>
    <property type="molecule type" value="Genomic_DNA"/>
</dbReference>
<feature type="transmembrane region" description="Helical" evidence="1">
    <location>
        <begin position="49"/>
        <end position="67"/>
    </location>
</feature>
<dbReference type="RefSeq" id="WP_084016144.1">
    <property type="nucleotide sequence ID" value="NZ_FWXS01000002.1"/>
</dbReference>
<keyword evidence="1" id="KW-1133">Transmembrane helix</keyword>
<sequence length="181" mass="21197">MKQLQVIKIANLIVIGLSLGLMAMFFYVEEKFSNEIEYRENYSENITTIGGMSAIIFLLGLLIYYILKNVFWYKFNKSKKLYKLQTIYFIFPPLNIFLSYILLFVYFKRNKSDLLLISIIMNLLFFLFILFSGYNIFIQSGYVPYIAFFSGALSFLILAFLVYKIDTSSIDDEINQIGEIP</sequence>
<organism evidence="2 3">
    <name type="scientific">Moheibacter sediminis</name>
    <dbReference type="NCBI Taxonomy" id="1434700"/>
    <lineage>
        <taxon>Bacteria</taxon>
        <taxon>Pseudomonadati</taxon>
        <taxon>Bacteroidota</taxon>
        <taxon>Flavobacteriia</taxon>
        <taxon>Flavobacteriales</taxon>
        <taxon>Weeksellaceae</taxon>
        <taxon>Moheibacter</taxon>
    </lineage>
</organism>
<keyword evidence="1" id="KW-0472">Membrane</keyword>
<feature type="transmembrane region" description="Helical" evidence="1">
    <location>
        <begin position="6"/>
        <end position="28"/>
    </location>
</feature>
<dbReference type="Proteomes" id="UP000192393">
    <property type="component" value="Unassembled WGS sequence"/>
</dbReference>
<keyword evidence="1" id="KW-0812">Transmembrane</keyword>